<dbReference type="PROSITE" id="PS01124">
    <property type="entry name" value="HTH_ARAC_FAMILY_2"/>
    <property type="match status" value="1"/>
</dbReference>
<evidence type="ECO:0000256" key="3">
    <source>
        <dbReference type="ARBA" id="ARBA00023163"/>
    </source>
</evidence>
<dbReference type="InterPro" id="IPR018062">
    <property type="entry name" value="HTH_AraC-typ_CS"/>
</dbReference>
<evidence type="ECO:0000313" key="6">
    <source>
        <dbReference type="Proteomes" id="UP000190675"/>
    </source>
</evidence>
<protein>
    <submittedName>
        <fullName evidence="5">Transcriptional regulator, AraC family</fullName>
    </submittedName>
</protein>
<sequence>MASIEGYGQGLAERLHMERAPAILSRVLRTADMAVTETRCDVPVQELSASFQPEDAFLITLTLRDFPNREYWEEGRLVSVSDVRVGQTCIHDLKRNPTARLDKPHHVVFFYLPRGALDAIAEDADARRIGDLYYKPVAIDDATISGLGTAMLPALSHPDRANQMFIDHVLLGLGIHVAQTYGGMRPLSPPIRGGLAAWQVRRAKEILTANLDGRVPLNEVARACGLSASYFARAFRRSVGVAPHNWLLTFRVEVAKQKLRDGRLSLRDVALACGFADQSHLTQVFTRSVGVSPGAWRRAVDE</sequence>
<keyword evidence="3" id="KW-0804">Transcription</keyword>
<evidence type="ECO:0000256" key="1">
    <source>
        <dbReference type="ARBA" id="ARBA00023015"/>
    </source>
</evidence>
<reference evidence="5 6" key="1">
    <citation type="submission" date="2016-11" db="EMBL/GenBank/DDBJ databases">
        <authorList>
            <person name="Jaros S."/>
            <person name="Januszkiewicz K."/>
            <person name="Wedrychowicz H."/>
        </authorList>
    </citation>
    <scope>NUCLEOTIDE SEQUENCE [LARGE SCALE GENOMIC DNA]</scope>
    <source>
        <strain evidence="5 6">GAS242</strain>
    </source>
</reference>
<name>A0A1M5P4W6_9BRAD</name>
<dbReference type="AlphaFoldDB" id="A0A1M5P4W6"/>
<keyword evidence="2" id="KW-0238">DNA-binding</keyword>
<evidence type="ECO:0000256" key="2">
    <source>
        <dbReference type="ARBA" id="ARBA00023125"/>
    </source>
</evidence>
<evidence type="ECO:0000313" key="5">
    <source>
        <dbReference type="EMBL" id="SHG96871.1"/>
    </source>
</evidence>
<dbReference type="InterPro" id="IPR009057">
    <property type="entry name" value="Homeodomain-like_sf"/>
</dbReference>
<dbReference type="GO" id="GO:0003700">
    <property type="term" value="F:DNA-binding transcription factor activity"/>
    <property type="evidence" value="ECO:0007669"/>
    <property type="project" value="InterPro"/>
</dbReference>
<dbReference type="SUPFAM" id="SSF46689">
    <property type="entry name" value="Homeodomain-like"/>
    <property type="match status" value="2"/>
</dbReference>
<organism evidence="5 6">
    <name type="scientific">Bradyrhizobium erythrophlei</name>
    <dbReference type="NCBI Taxonomy" id="1437360"/>
    <lineage>
        <taxon>Bacteria</taxon>
        <taxon>Pseudomonadati</taxon>
        <taxon>Pseudomonadota</taxon>
        <taxon>Alphaproteobacteria</taxon>
        <taxon>Hyphomicrobiales</taxon>
        <taxon>Nitrobacteraceae</taxon>
        <taxon>Bradyrhizobium</taxon>
    </lineage>
</organism>
<proteinExistence type="predicted"/>
<dbReference type="PANTHER" id="PTHR46796:SF14">
    <property type="entry name" value="TRANSCRIPTIONAL REGULATORY PROTEIN"/>
    <property type="match status" value="1"/>
</dbReference>
<dbReference type="SMART" id="SM00342">
    <property type="entry name" value="HTH_ARAC"/>
    <property type="match status" value="1"/>
</dbReference>
<dbReference type="PROSITE" id="PS00041">
    <property type="entry name" value="HTH_ARAC_FAMILY_1"/>
    <property type="match status" value="1"/>
</dbReference>
<dbReference type="Proteomes" id="UP000190675">
    <property type="component" value="Chromosome I"/>
</dbReference>
<dbReference type="RefSeq" id="WP_079573729.1">
    <property type="nucleotide sequence ID" value="NZ_LT670818.1"/>
</dbReference>
<evidence type="ECO:0000259" key="4">
    <source>
        <dbReference type="PROSITE" id="PS01124"/>
    </source>
</evidence>
<gene>
    <name evidence="5" type="ORF">SAMN05444169_5029</name>
</gene>
<dbReference type="EMBL" id="LT670818">
    <property type="protein sequence ID" value="SHG96871.1"/>
    <property type="molecule type" value="Genomic_DNA"/>
</dbReference>
<keyword evidence="1" id="KW-0805">Transcription regulation</keyword>
<dbReference type="Gene3D" id="1.10.10.60">
    <property type="entry name" value="Homeodomain-like"/>
    <property type="match status" value="2"/>
</dbReference>
<dbReference type="GO" id="GO:0043565">
    <property type="term" value="F:sequence-specific DNA binding"/>
    <property type="evidence" value="ECO:0007669"/>
    <property type="project" value="InterPro"/>
</dbReference>
<dbReference type="Pfam" id="PF12833">
    <property type="entry name" value="HTH_18"/>
    <property type="match status" value="1"/>
</dbReference>
<dbReference type="InterPro" id="IPR050204">
    <property type="entry name" value="AraC_XylS_family_regulators"/>
</dbReference>
<dbReference type="PANTHER" id="PTHR46796">
    <property type="entry name" value="HTH-TYPE TRANSCRIPTIONAL ACTIVATOR RHAS-RELATED"/>
    <property type="match status" value="1"/>
</dbReference>
<feature type="domain" description="HTH araC/xylS-type" evidence="4">
    <location>
        <begin position="201"/>
        <end position="299"/>
    </location>
</feature>
<accession>A0A1M5P4W6</accession>
<dbReference type="OrthoDB" id="9793400at2"/>
<dbReference type="InterPro" id="IPR018060">
    <property type="entry name" value="HTH_AraC"/>
</dbReference>